<feature type="domain" description="2,4-diaminopentanoate dehydrogenase C-terminal" evidence="4">
    <location>
        <begin position="145"/>
        <end position="345"/>
    </location>
</feature>
<keyword evidence="1" id="KW-0521">NADP</keyword>
<organism evidence="5 6">
    <name type="scientific">Novosphingobium album</name>
    <name type="common">ex Liu et al. 2023</name>
    <dbReference type="NCBI Taxonomy" id="3031130"/>
    <lineage>
        <taxon>Bacteria</taxon>
        <taxon>Pseudomonadati</taxon>
        <taxon>Pseudomonadota</taxon>
        <taxon>Alphaproteobacteria</taxon>
        <taxon>Sphingomonadales</taxon>
        <taxon>Sphingomonadaceae</taxon>
        <taxon>Novosphingobium</taxon>
    </lineage>
</organism>
<dbReference type="SUPFAM" id="SSF51735">
    <property type="entry name" value="NAD(P)-binding Rossmann-fold domains"/>
    <property type="match status" value="1"/>
</dbReference>
<dbReference type="Pfam" id="PF19328">
    <property type="entry name" value="DAP_DH_C"/>
    <property type="match status" value="1"/>
</dbReference>
<name>A0ABT5WLG2_9SPHN</name>
<dbReference type="Pfam" id="PF01113">
    <property type="entry name" value="DapB_N"/>
    <property type="match status" value="1"/>
</dbReference>
<protein>
    <recommendedName>
        <fullName evidence="7">Dihydrodipicolinate reductase</fullName>
    </recommendedName>
</protein>
<dbReference type="Proteomes" id="UP001216253">
    <property type="component" value="Unassembled WGS sequence"/>
</dbReference>
<feature type="domain" description="Dihydrodipicolinate reductase N-terminal" evidence="3">
    <location>
        <begin position="14"/>
        <end position="78"/>
    </location>
</feature>
<comment type="caution">
    <text evidence="5">The sequence shown here is derived from an EMBL/GenBank/DDBJ whole genome shotgun (WGS) entry which is preliminary data.</text>
</comment>
<gene>
    <name evidence="5" type="ORF">PYV00_04030</name>
</gene>
<evidence type="ECO:0000313" key="5">
    <source>
        <dbReference type="EMBL" id="MDE8650887.1"/>
    </source>
</evidence>
<dbReference type="Gene3D" id="3.40.50.720">
    <property type="entry name" value="NAD(P)-binding Rossmann-like Domain"/>
    <property type="match status" value="1"/>
</dbReference>
<evidence type="ECO:0008006" key="7">
    <source>
        <dbReference type="Google" id="ProtNLM"/>
    </source>
</evidence>
<keyword evidence="6" id="KW-1185">Reference proteome</keyword>
<dbReference type="EMBL" id="JARESE010000010">
    <property type="protein sequence ID" value="MDE8650887.1"/>
    <property type="molecule type" value="Genomic_DNA"/>
</dbReference>
<evidence type="ECO:0000256" key="2">
    <source>
        <dbReference type="ARBA" id="ARBA00023002"/>
    </source>
</evidence>
<keyword evidence="2" id="KW-0560">Oxidoreductase</keyword>
<evidence type="ECO:0000313" key="6">
    <source>
        <dbReference type="Proteomes" id="UP001216253"/>
    </source>
</evidence>
<dbReference type="RefSeq" id="WP_275226966.1">
    <property type="nucleotide sequence ID" value="NZ_JARESE010000010.1"/>
</dbReference>
<accession>A0ABT5WLG2</accession>
<reference evidence="5 6" key="1">
    <citation type="submission" date="2023-03" db="EMBL/GenBank/DDBJ databases">
        <title>NovoSphingobium album sp. nov. isolated from polycyclic aromatic hydrocarbons- and heavy-metal polluted soil.</title>
        <authorList>
            <person name="Liu Z."/>
            <person name="Wang K."/>
        </authorList>
    </citation>
    <scope>NUCLEOTIDE SEQUENCE [LARGE SCALE GENOMIC DNA]</scope>
    <source>
        <strain evidence="5 6">H3SJ31-1</strain>
    </source>
</reference>
<dbReference type="InterPro" id="IPR045760">
    <property type="entry name" value="DAP_DH_C"/>
</dbReference>
<dbReference type="InterPro" id="IPR000846">
    <property type="entry name" value="DapB_N"/>
</dbReference>
<proteinExistence type="predicted"/>
<evidence type="ECO:0000259" key="3">
    <source>
        <dbReference type="Pfam" id="PF01113"/>
    </source>
</evidence>
<dbReference type="CDD" id="cd24146">
    <property type="entry name" value="nat-AmDH_N_like"/>
    <property type="match status" value="1"/>
</dbReference>
<dbReference type="InterPro" id="IPR036291">
    <property type="entry name" value="NAD(P)-bd_dom_sf"/>
</dbReference>
<evidence type="ECO:0000259" key="4">
    <source>
        <dbReference type="Pfam" id="PF19328"/>
    </source>
</evidence>
<evidence type="ECO:0000256" key="1">
    <source>
        <dbReference type="ARBA" id="ARBA00022857"/>
    </source>
</evidence>
<sequence length="353" mass="38498">MSESEKTYRVIQWATGTVGKAALKYFIENPVTELVGVYVTNPEKVGKDAGDLVGLPRTGVTATNDADAIIAMEADCVLFAPLNMAATTLDLICRLLASGKNVISPAGPFLPNKWFPDETARIEAACRAGGSSYHGCGIHPGFSGDILPLTLTRLMSRVDCVEVTEIIDKLRNPMIYTEVMGFGADPEELLANPRRSPETYKYFYSSMAMIAESLGQTIENVTVKFEVSRALKDIVHPHGVVKAGMVGGQHYEWTAWVEGAPLVVYHFYWQLGEDLDPLWEEGEARYRIVIKGDPPLECHLMGGKDADGRHPFLGLPWTGLVGCTVVPQICDAAPGVVTHLDLGVVQPRGLVRR</sequence>